<dbReference type="EMBL" id="KT201147">
    <property type="protein sequence ID" value="AMD61754.1"/>
    <property type="molecule type" value="Genomic_DNA"/>
</dbReference>
<keyword evidence="1" id="KW-0687">Ribonucleoprotein</keyword>
<reference evidence="1" key="1">
    <citation type="submission" date="2015-06" db="EMBL/GenBank/DDBJ databases">
        <title>Relationship between genomic and mitochondrial evolution in the entomopathogenic fungal genus Beauveria.</title>
        <authorList>
            <person name="Glare T.C."/>
            <person name="Campbell M.A."/>
            <person name="Biggs P.J."/>
            <person name="McKinnon A.C."/>
            <person name="Cox M.P."/>
        </authorList>
    </citation>
    <scope>NUCLEOTIDE SEQUENCE</scope>
    <source>
        <strain evidence="1">K89</strain>
    </source>
</reference>
<protein>
    <submittedName>
        <fullName evidence="1">Ribosomal protein S3</fullName>
    </submittedName>
</protein>
<sequence>MRVITESGFTKPNLKPSWIEDYSHVVKTNIYSSFNPMFSSRLPWLEIELSEIVNLNRPKIVGINFDFSHQNVEVVLQEFKFPKAFYVSHEHVAGLTPSNYKECIINYYHIKAYNKPSILLQAILIENGDAMKVIKSR</sequence>
<dbReference type="RefSeq" id="YP_009268527.1">
    <property type="nucleotide sequence ID" value="NC_030635.1"/>
</dbReference>
<keyword evidence="1" id="KW-0689">Ribosomal protein</keyword>
<dbReference type="GeneID" id="32988405"/>
<name>A0A190XCX6_9HYPO</name>
<gene>
    <name evidence="1" type="primary">rps3</name>
</gene>
<organism evidence="1">
    <name type="scientific">Beauveria malawiensis</name>
    <dbReference type="NCBI Taxonomy" id="371061"/>
    <lineage>
        <taxon>Eukaryota</taxon>
        <taxon>Fungi</taxon>
        <taxon>Dikarya</taxon>
        <taxon>Ascomycota</taxon>
        <taxon>Pezizomycotina</taxon>
        <taxon>Sordariomycetes</taxon>
        <taxon>Hypocreomycetidae</taxon>
        <taxon>Hypocreales</taxon>
        <taxon>Cordycipitaceae</taxon>
        <taxon>Beauveria</taxon>
    </lineage>
</organism>
<keyword evidence="1" id="KW-0496">Mitochondrion</keyword>
<proteinExistence type="predicted"/>
<accession>A0A190XCX6</accession>
<geneLocation type="mitochondrion" evidence="1"/>
<dbReference type="AlphaFoldDB" id="A0A190XCX6"/>
<evidence type="ECO:0000313" key="1">
    <source>
        <dbReference type="EMBL" id="AMD61754.1"/>
    </source>
</evidence>
<dbReference type="GO" id="GO:0005840">
    <property type="term" value="C:ribosome"/>
    <property type="evidence" value="ECO:0007669"/>
    <property type="project" value="UniProtKB-KW"/>
</dbReference>